<evidence type="ECO:0000313" key="4">
    <source>
        <dbReference type="EMBL" id="RXH00930.1"/>
    </source>
</evidence>
<feature type="signal peptide" evidence="2">
    <location>
        <begin position="1"/>
        <end position="26"/>
    </location>
</feature>
<protein>
    <submittedName>
        <fullName evidence="4">Methyltransferase domain-containing protein</fullName>
    </submittedName>
</protein>
<dbReference type="InterPro" id="IPR029063">
    <property type="entry name" value="SAM-dependent_MTases_sf"/>
</dbReference>
<dbReference type="AlphaFoldDB" id="A0A4Q0QUZ0"/>
<feature type="domain" description="Methyltransferase" evidence="3">
    <location>
        <begin position="86"/>
        <end position="179"/>
    </location>
</feature>
<dbReference type="RefSeq" id="WP_128955748.1">
    <property type="nucleotide sequence ID" value="NZ_RKMK01000005.1"/>
</dbReference>
<keyword evidence="4" id="KW-0489">Methyltransferase</keyword>
<dbReference type="Proteomes" id="UP000290174">
    <property type="component" value="Unassembled WGS sequence"/>
</dbReference>
<dbReference type="GO" id="GO:0032259">
    <property type="term" value="P:methylation"/>
    <property type="evidence" value="ECO:0007669"/>
    <property type="project" value="UniProtKB-KW"/>
</dbReference>
<feature type="chain" id="PRO_5020620484" evidence="2">
    <location>
        <begin position="27"/>
        <end position="252"/>
    </location>
</feature>
<comment type="caution">
    <text evidence="4">The sequence shown here is derived from an EMBL/GenBank/DDBJ whole genome shotgun (WGS) entry which is preliminary data.</text>
</comment>
<reference evidence="4 5" key="1">
    <citation type="submission" date="2018-11" db="EMBL/GenBank/DDBJ databases">
        <title>Bradyrhizobium sp. nov., isolated from effective nodules of peanut in China.</title>
        <authorList>
            <person name="Li Y."/>
        </authorList>
    </citation>
    <scope>NUCLEOTIDE SEQUENCE [LARGE SCALE GENOMIC DNA]</scope>
    <source>
        <strain evidence="4 5">CCBAU 51770</strain>
    </source>
</reference>
<gene>
    <name evidence="4" type="ORF">EAS61_07735</name>
</gene>
<sequence length="252" mass="27114">MHGGHLIALFRAALLLAVLGPTCAYAADIGYLAPSGVSASEFPSPQRPVAPIVSPGRSDERHRDSLDETGEIARRLVLKPGMTVGDIGAGRGYHTVRLSPLLASKGSVIAEDVTRDYLIELAKRVERLRLTNVTLALGEPHDPRLPASSLDAAILVHMYHEIAQPYAFLYNLAPALKPGARIGIVDLERPTSEHGTPIEQLRCEASAVGYREIATYQLAGDGGYLAVFSPPNKENRKSPRDIVACEDRAGTH</sequence>
<organism evidence="4 5">
    <name type="scientific">Bradyrhizobium zhanjiangense</name>
    <dbReference type="NCBI Taxonomy" id="1325107"/>
    <lineage>
        <taxon>Bacteria</taxon>
        <taxon>Pseudomonadati</taxon>
        <taxon>Pseudomonadota</taxon>
        <taxon>Alphaproteobacteria</taxon>
        <taxon>Hyphomicrobiales</taxon>
        <taxon>Nitrobacteraceae</taxon>
        <taxon>Bradyrhizobium</taxon>
    </lineage>
</organism>
<keyword evidence="4" id="KW-0808">Transferase</keyword>
<proteinExistence type="predicted"/>
<dbReference type="Gene3D" id="3.40.50.150">
    <property type="entry name" value="Vaccinia Virus protein VP39"/>
    <property type="match status" value="1"/>
</dbReference>
<name>A0A4Q0QUZ0_9BRAD</name>
<keyword evidence="2" id="KW-0732">Signal</keyword>
<evidence type="ECO:0000259" key="3">
    <source>
        <dbReference type="Pfam" id="PF13649"/>
    </source>
</evidence>
<dbReference type="GO" id="GO:0008168">
    <property type="term" value="F:methyltransferase activity"/>
    <property type="evidence" value="ECO:0007669"/>
    <property type="project" value="UniProtKB-KW"/>
</dbReference>
<dbReference type="SUPFAM" id="SSF53335">
    <property type="entry name" value="S-adenosyl-L-methionine-dependent methyltransferases"/>
    <property type="match status" value="1"/>
</dbReference>
<feature type="region of interest" description="Disordered" evidence="1">
    <location>
        <begin position="40"/>
        <end position="65"/>
    </location>
</feature>
<accession>A0A4Q0QUZ0</accession>
<evidence type="ECO:0000256" key="1">
    <source>
        <dbReference type="SAM" id="MobiDB-lite"/>
    </source>
</evidence>
<dbReference type="Pfam" id="PF13649">
    <property type="entry name" value="Methyltransf_25"/>
    <property type="match status" value="1"/>
</dbReference>
<dbReference type="EMBL" id="RKMK01000005">
    <property type="protein sequence ID" value="RXH00930.1"/>
    <property type="molecule type" value="Genomic_DNA"/>
</dbReference>
<evidence type="ECO:0000313" key="5">
    <source>
        <dbReference type="Proteomes" id="UP000290174"/>
    </source>
</evidence>
<evidence type="ECO:0000256" key="2">
    <source>
        <dbReference type="SAM" id="SignalP"/>
    </source>
</evidence>
<dbReference type="InterPro" id="IPR041698">
    <property type="entry name" value="Methyltransf_25"/>
</dbReference>